<evidence type="ECO:0000313" key="2">
    <source>
        <dbReference type="Proteomes" id="UP000789375"/>
    </source>
</evidence>
<accession>A0A9N8W1Q6</accession>
<sequence>MSNNIRREVAPDWRIVTEWLNIEAYYGGYVLVKWDIAMVVSLIFSVIKGTADVRFAVDMCNLKTLAFTTLSIRWLVIRKEDLT</sequence>
<keyword evidence="2" id="KW-1185">Reference proteome</keyword>
<proteinExistence type="predicted"/>
<comment type="caution">
    <text evidence="1">The sequence shown here is derived from an EMBL/GenBank/DDBJ whole genome shotgun (WGS) entry which is preliminary data.</text>
</comment>
<dbReference type="EMBL" id="CAJVPP010000316">
    <property type="protein sequence ID" value="CAG8468818.1"/>
    <property type="molecule type" value="Genomic_DNA"/>
</dbReference>
<reference evidence="1" key="1">
    <citation type="submission" date="2021-06" db="EMBL/GenBank/DDBJ databases">
        <authorList>
            <person name="Kallberg Y."/>
            <person name="Tangrot J."/>
            <person name="Rosling A."/>
        </authorList>
    </citation>
    <scope>NUCLEOTIDE SEQUENCE</scope>
    <source>
        <strain evidence="1">87-6 pot B 2015</strain>
    </source>
</reference>
<evidence type="ECO:0000313" key="1">
    <source>
        <dbReference type="EMBL" id="CAG8468818.1"/>
    </source>
</evidence>
<name>A0A9N8W1Q6_FUNMO</name>
<dbReference type="AlphaFoldDB" id="A0A9N8W1Q6"/>
<gene>
    <name evidence="1" type="ORF">FMOSSE_LOCUS2412</name>
</gene>
<protein>
    <submittedName>
        <fullName evidence="1">15660_t:CDS:1</fullName>
    </submittedName>
</protein>
<dbReference type="Proteomes" id="UP000789375">
    <property type="component" value="Unassembled WGS sequence"/>
</dbReference>
<organism evidence="1 2">
    <name type="scientific">Funneliformis mosseae</name>
    <name type="common">Endomycorrhizal fungus</name>
    <name type="synonym">Glomus mosseae</name>
    <dbReference type="NCBI Taxonomy" id="27381"/>
    <lineage>
        <taxon>Eukaryota</taxon>
        <taxon>Fungi</taxon>
        <taxon>Fungi incertae sedis</taxon>
        <taxon>Mucoromycota</taxon>
        <taxon>Glomeromycotina</taxon>
        <taxon>Glomeromycetes</taxon>
        <taxon>Glomerales</taxon>
        <taxon>Glomeraceae</taxon>
        <taxon>Funneliformis</taxon>
    </lineage>
</organism>